<evidence type="ECO:0000313" key="8">
    <source>
        <dbReference type="EMBL" id="KAG5653631.1"/>
    </source>
</evidence>
<comment type="caution">
    <text evidence="8">The sequence shown here is derived from an EMBL/GenBank/DDBJ whole genome shotgun (WGS) entry which is preliminary data.</text>
</comment>
<dbReference type="GO" id="GO:0005778">
    <property type="term" value="C:peroxisomal membrane"/>
    <property type="evidence" value="ECO:0007669"/>
    <property type="project" value="TreeGrafter"/>
</dbReference>
<evidence type="ECO:0000256" key="3">
    <source>
        <dbReference type="ARBA" id="ARBA00022989"/>
    </source>
</evidence>
<evidence type="ECO:0000256" key="1">
    <source>
        <dbReference type="ARBA" id="ARBA00004308"/>
    </source>
</evidence>
<dbReference type="InterPro" id="IPR010482">
    <property type="entry name" value="TECPR1-like_DysF"/>
</dbReference>
<reference evidence="8" key="2">
    <citation type="submission" date="2021-10" db="EMBL/GenBank/DDBJ databases">
        <title>Phylogenomics reveals ancestral predisposition of the termite-cultivated fungus Termitomyces towards a domesticated lifestyle.</title>
        <authorList>
            <person name="Auxier B."/>
            <person name="Grum-Grzhimaylo A."/>
            <person name="Cardenas M.E."/>
            <person name="Lodge J.D."/>
            <person name="Laessoe T."/>
            <person name="Pedersen O."/>
            <person name="Smith M.E."/>
            <person name="Kuyper T.W."/>
            <person name="Franco-Molano E.A."/>
            <person name="Baroni T.J."/>
            <person name="Aanen D.K."/>
        </authorList>
    </citation>
    <scope>NUCLEOTIDE SEQUENCE</scope>
    <source>
        <strain evidence="8">D49</strain>
    </source>
</reference>
<feature type="transmembrane region" description="Helical" evidence="6">
    <location>
        <begin position="119"/>
        <end position="138"/>
    </location>
</feature>
<accession>A0A9P7GP52</accession>
<feature type="domain" description="TECPR1-like DysF" evidence="7">
    <location>
        <begin position="117"/>
        <end position="379"/>
    </location>
</feature>
<feature type="region of interest" description="Disordered" evidence="5">
    <location>
        <begin position="325"/>
        <end position="349"/>
    </location>
</feature>
<keyword evidence="2 6" id="KW-0812">Transmembrane</keyword>
<evidence type="ECO:0000256" key="4">
    <source>
        <dbReference type="ARBA" id="ARBA00023136"/>
    </source>
</evidence>
<reference evidence="8" key="1">
    <citation type="submission" date="2021-02" db="EMBL/GenBank/DDBJ databases">
        <authorList>
            <person name="Nieuwenhuis M."/>
            <person name="Van De Peppel L.J.J."/>
        </authorList>
    </citation>
    <scope>NUCLEOTIDE SEQUENCE</scope>
    <source>
        <strain evidence="8">D49</strain>
    </source>
</reference>
<dbReference type="PANTHER" id="PTHR31679">
    <property type="entry name" value="PEROXISOMAL MEMBRANE PROTEIN PEX30-RELATED"/>
    <property type="match status" value="1"/>
</dbReference>
<name>A0A9P7GP52_9AGAR</name>
<keyword evidence="4 6" id="KW-0472">Membrane</keyword>
<gene>
    <name evidence="8" type="ORF">H0H81_011857</name>
</gene>
<feature type="transmembrane region" description="Helical" evidence="6">
    <location>
        <begin position="53"/>
        <end position="78"/>
    </location>
</feature>
<dbReference type="PANTHER" id="PTHR31679:SF2">
    <property type="entry name" value="PEROXISOMAL MEMBRANE PROTEIN PEX30-RELATED"/>
    <property type="match status" value="1"/>
</dbReference>
<evidence type="ECO:0000256" key="2">
    <source>
        <dbReference type="ARBA" id="ARBA00022692"/>
    </source>
</evidence>
<evidence type="ECO:0000256" key="6">
    <source>
        <dbReference type="SAM" id="Phobius"/>
    </source>
</evidence>
<proteinExistence type="predicted"/>
<feature type="region of interest" description="Disordered" evidence="5">
    <location>
        <begin position="298"/>
        <end position="317"/>
    </location>
</feature>
<dbReference type="Proteomes" id="UP000717328">
    <property type="component" value="Unassembled WGS sequence"/>
</dbReference>
<dbReference type="GO" id="GO:0007031">
    <property type="term" value="P:peroxisome organization"/>
    <property type="evidence" value="ECO:0007669"/>
    <property type="project" value="UniProtKB-ARBA"/>
</dbReference>
<evidence type="ECO:0000259" key="7">
    <source>
        <dbReference type="Pfam" id="PF06398"/>
    </source>
</evidence>
<dbReference type="GO" id="GO:0012505">
    <property type="term" value="C:endomembrane system"/>
    <property type="evidence" value="ECO:0007669"/>
    <property type="project" value="UniProtKB-SubCell"/>
</dbReference>
<dbReference type="OrthoDB" id="5586090at2759"/>
<organism evidence="8 9">
    <name type="scientific">Sphagnurus paluster</name>
    <dbReference type="NCBI Taxonomy" id="117069"/>
    <lineage>
        <taxon>Eukaryota</taxon>
        <taxon>Fungi</taxon>
        <taxon>Dikarya</taxon>
        <taxon>Basidiomycota</taxon>
        <taxon>Agaricomycotina</taxon>
        <taxon>Agaricomycetes</taxon>
        <taxon>Agaricomycetidae</taxon>
        <taxon>Agaricales</taxon>
        <taxon>Tricholomatineae</taxon>
        <taxon>Lyophyllaceae</taxon>
        <taxon>Sphagnurus</taxon>
    </lineage>
</organism>
<dbReference type="Pfam" id="PF06398">
    <property type="entry name" value="Pex24p"/>
    <property type="match status" value="1"/>
</dbReference>
<dbReference type="EMBL" id="JABCKI010000042">
    <property type="protein sequence ID" value="KAG5653631.1"/>
    <property type="molecule type" value="Genomic_DNA"/>
</dbReference>
<comment type="subcellular location">
    <subcellularLocation>
        <location evidence="1">Endomembrane system</location>
    </subcellularLocation>
</comment>
<sequence>MSVVVVVVDFLKSIPPPLTVALVQLAPILAAARHGLQLLSWRRSWYDATLAVAAWWALCLFSSFALRYLLPVLVLLAVCIPASPKPAPTTEQTLQSAVTDLTTIHALLPARPSLRPSKALVRVAALLYIPYLLVTYFVPLPILFALAGTAILTARAPFTLTVLAVFQRSAWLRWSARSVAAFLTGQPLPPVVLSLQPTPASPTPVPSLRFLFTIYENQRWWMGLDWTAALLPSERPSWCTHGPAYQPVSPPNAFSLPAPTTVFIPDTNGRRVKRTAIWRWDEPEWKVLVRRDGAPLSRVERPIPEDGPTPSPATGLLGKMRESGIISGDKSPVEETHSDVDEDNISTDPDGWVYGDNKWEGASGKGGIGKYTRYRRWTRIARVHESVEVVDDGPLGVEQSVDLSAPAVGTMALPAPSSPDEESPLRQRLRRALSKPSNNTVN</sequence>
<dbReference type="AlphaFoldDB" id="A0A9P7GP52"/>
<protein>
    <recommendedName>
        <fullName evidence="7">TECPR1-like DysF domain-containing protein</fullName>
    </recommendedName>
</protein>
<evidence type="ECO:0000256" key="5">
    <source>
        <dbReference type="SAM" id="MobiDB-lite"/>
    </source>
</evidence>
<keyword evidence="9" id="KW-1185">Reference proteome</keyword>
<dbReference type="InterPro" id="IPR052646">
    <property type="entry name" value="Peroxisomal_PEX28-32"/>
</dbReference>
<keyword evidence="3 6" id="KW-1133">Transmembrane helix</keyword>
<feature type="region of interest" description="Disordered" evidence="5">
    <location>
        <begin position="409"/>
        <end position="442"/>
    </location>
</feature>
<evidence type="ECO:0000313" key="9">
    <source>
        <dbReference type="Proteomes" id="UP000717328"/>
    </source>
</evidence>